<dbReference type="Proteomes" id="UP000060487">
    <property type="component" value="Unassembled WGS sequence"/>
</dbReference>
<name>A0ABR5SGP7_9BACT</name>
<evidence type="ECO:0000313" key="2">
    <source>
        <dbReference type="Proteomes" id="UP000060487"/>
    </source>
</evidence>
<gene>
    <name evidence="1" type="ORF">ASN18_2721</name>
</gene>
<reference evidence="1 2" key="1">
    <citation type="submission" date="2015-11" db="EMBL/GenBank/DDBJ databases">
        <authorList>
            <person name="Lin W."/>
        </authorList>
    </citation>
    <scope>NUCLEOTIDE SEQUENCE [LARGE SCALE GENOMIC DNA]</scope>
    <source>
        <strain evidence="1 2">HCH-1</strain>
    </source>
</reference>
<dbReference type="EMBL" id="LNQR01000103">
    <property type="protein sequence ID" value="KWT79624.1"/>
    <property type="molecule type" value="Genomic_DNA"/>
</dbReference>
<keyword evidence="2" id="KW-1185">Reference proteome</keyword>
<dbReference type="RefSeq" id="WP_157073005.1">
    <property type="nucleotide sequence ID" value="NZ_LNQR01000103.1"/>
</dbReference>
<evidence type="ECO:0000313" key="1">
    <source>
        <dbReference type="EMBL" id="KWT79624.1"/>
    </source>
</evidence>
<comment type="caution">
    <text evidence="1">The sequence shown here is derived from an EMBL/GenBank/DDBJ whole genome shotgun (WGS) entry which is preliminary data.</text>
</comment>
<protein>
    <submittedName>
        <fullName evidence="1">Uncharacterized protein</fullName>
    </submittedName>
</protein>
<sequence>MSGSQFKEKPACAVIRSAVPDVVTCSSCGAELEMWSDEDEALCRGCNMYVKRVS</sequence>
<proteinExistence type="predicted"/>
<accession>A0ABR5SGP7</accession>
<organism evidence="1 2">
    <name type="scientific">Candidatus Magnetominusculus xianensis</name>
    <dbReference type="NCBI Taxonomy" id="1748249"/>
    <lineage>
        <taxon>Bacteria</taxon>
        <taxon>Pseudomonadati</taxon>
        <taxon>Nitrospirota</taxon>
        <taxon>Nitrospiria</taxon>
        <taxon>Nitrospirales</taxon>
        <taxon>Nitrospiraceae</taxon>
        <taxon>Candidatus Magnetominusculus</taxon>
    </lineage>
</organism>